<evidence type="ECO:0000256" key="3">
    <source>
        <dbReference type="ARBA" id="ARBA00046185"/>
    </source>
</evidence>
<comment type="function">
    <text evidence="3">Required for the assembly of the mitochondrial membrane respiratory chain NADH dehydrogenase (Complex I). Involved in mid-late stages of complex I assembly.</text>
</comment>
<dbReference type="SUPFAM" id="SSF51905">
    <property type="entry name" value="FAD/NAD(P)-binding domain"/>
    <property type="match status" value="1"/>
</dbReference>
<dbReference type="Gene3D" id="3.50.50.60">
    <property type="entry name" value="FAD/NAD(P)-binding domain"/>
    <property type="match status" value="1"/>
</dbReference>
<dbReference type="InterPro" id="IPR036188">
    <property type="entry name" value="FAD/NAD-bd_sf"/>
</dbReference>
<feature type="region of interest" description="Disordered" evidence="4">
    <location>
        <begin position="195"/>
        <end position="214"/>
    </location>
</feature>
<sequence>MAPKKEYTSQRPNPHSSSAPHGDRSDASRVEAADHRGKKSNSSKPRGSSPEDLRRYRTPSLSATEEMHSPDDEFSGEEEIDWSAEYEVDLSDEEQKLTEDDDSDYDKGPATKKRRLNTRVTPTRNTTPEVESGSSQSMTAPQSPLIVTTRSIPYKRFDTIAAPVRDVADPTENMDIESITSSALDELGQIDREYCDSRGDGNTIMNTTEHSSETSELSAQALNEDFEARSSSTDTAENEESVSSRSQSYDSDGKTDSARTIPCSGPPHLIDGHTVIVGAGIVGLFTARELAIQAKERGVNHKFTVLDVHPHFCALASGNSAGMLTARGMPKKCNKVSEFARNAWDELWENCVNNSLHGADFDDVLLIDKKSARKAHRQANSDDLEAPSWWTGNYSHASADTESFAGINSRKLAFWAFWTCQTLGIDFRFNHRPYTVSNDENSDISSIIIENITNGHRQEFPCTNLVLACGPFTTFVCDHLFPSHNLVLENNLQYAVRLTAMVKAIDKSEIPYLYIPNGAARNPSLGPAIYLTARPEDDTITVSAVRERSVNRRLLTTHAVQIPNGKVSDLLTIFKQHLDIHDSSAHNNRKRARHQLVSTPLHRAHLIESRTDFISTGPENRPVITKIPREFLFNEPLKPSSLRRNGIWLCYGFGFHGTFLAPGAAKMMAEMFFRDAEDKSRLYNGEYGFATPVEGEV</sequence>
<feature type="compositionally biased region" description="Basic and acidic residues" evidence="4">
    <location>
        <begin position="21"/>
        <end position="35"/>
    </location>
</feature>
<feature type="domain" description="FAD dependent oxidoreductase" evidence="5">
    <location>
        <begin position="274"/>
        <end position="671"/>
    </location>
</feature>
<dbReference type="Gene3D" id="3.30.9.10">
    <property type="entry name" value="D-Amino Acid Oxidase, subunit A, domain 2"/>
    <property type="match status" value="1"/>
</dbReference>
<dbReference type="GO" id="GO:0016491">
    <property type="term" value="F:oxidoreductase activity"/>
    <property type="evidence" value="ECO:0007669"/>
    <property type="project" value="UniProtKB-KW"/>
</dbReference>
<keyword evidence="1" id="KW-0560">Oxidoreductase</keyword>
<dbReference type="Proteomes" id="UP001303373">
    <property type="component" value="Chromosome 8"/>
</dbReference>
<evidence type="ECO:0000313" key="6">
    <source>
        <dbReference type="EMBL" id="WPH02485.1"/>
    </source>
</evidence>
<dbReference type="InterPro" id="IPR006076">
    <property type="entry name" value="FAD-dep_OxRdtase"/>
</dbReference>
<name>A0AAQ3M6Z4_9PEZI</name>
<feature type="compositionally biased region" description="Polar residues" evidence="4">
    <location>
        <begin position="9"/>
        <end position="19"/>
    </location>
</feature>
<gene>
    <name evidence="6" type="ORF">R9X50_00534900</name>
</gene>
<feature type="compositionally biased region" description="Low complexity" evidence="4">
    <location>
        <begin position="241"/>
        <end position="250"/>
    </location>
</feature>
<dbReference type="Pfam" id="PF01266">
    <property type="entry name" value="DAO"/>
    <property type="match status" value="1"/>
</dbReference>
<dbReference type="PANTHER" id="PTHR13847">
    <property type="entry name" value="SARCOSINE DEHYDROGENASE-RELATED"/>
    <property type="match status" value="1"/>
</dbReference>
<dbReference type="GO" id="GO:0005737">
    <property type="term" value="C:cytoplasm"/>
    <property type="evidence" value="ECO:0007669"/>
    <property type="project" value="TreeGrafter"/>
</dbReference>
<evidence type="ECO:0000259" key="5">
    <source>
        <dbReference type="Pfam" id="PF01266"/>
    </source>
</evidence>
<organism evidence="6 7">
    <name type="scientific">Acrodontium crateriforme</name>
    <dbReference type="NCBI Taxonomy" id="150365"/>
    <lineage>
        <taxon>Eukaryota</taxon>
        <taxon>Fungi</taxon>
        <taxon>Dikarya</taxon>
        <taxon>Ascomycota</taxon>
        <taxon>Pezizomycotina</taxon>
        <taxon>Dothideomycetes</taxon>
        <taxon>Dothideomycetidae</taxon>
        <taxon>Mycosphaerellales</taxon>
        <taxon>Teratosphaeriaceae</taxon>
        <taxon>Acrodontium</taxon>
    </lineage>
</organism>
<evidence type="ECO:0000256" key="1">
    <source>
        <dbReference type="ARBA" id="ARBA00023002"/>
    </source>
</evidence>
<protein>
    <recommendedName>
        <fullName evidence="2">FAD-dependent oxidoreductase domain-containing protein 1</fullName>
    </recommendedName>
</protein>
<feature type="compositionally biased region" description="Acidic residues" evidence="4">
    <location>
        <begin position="72"/>
        <end position="92"/>
    </location>
</feature>
<proteinExistence type="predicted"/>
<feature type="compositionally biased region" description="Low complexity" evidence="4">
    <location>
        <begin position="118"/>
        <end position="131"/>
    </location>
</feature>
<feature type="compositionally biased region" description="Polar residues" evidence="4">
    <location>
        <begin position="132"/>
        <end position="146"/>
    </location>
</feature>
<dbReference type="EMBL" id="CP138587">
    <property type="protein sequence ID" value="WPH02485.1"/>
    <property type="molecule type" value="Genomic_DNA"/>
</dbReference>
<accession>A0AAQ3M6Z4</accession>
<evidence type="ECO:0000313" key="7">
    <source>
        <dbReference type="Proteomes" id="UP001303373"/>
    </source>
</evidence>
<dbReference type="PANTHER" id="PTHR13847:SF287">
    <property type="entry name" value="FAD-DEPENDENT OXIDOREDUCTASE DOMAIN-CONTAINING PROTEIN 1"/>
    <property type="match status" value="1"/>
</dbReference>
<dbReference type="AlphaFoldDB" id="A0AAQ3M6Z4"/>
<evidence type="ECO:0000256" key="4">
    <source>
        <dbReference type="SAM" id="MobiDB-lite"/>
    </source>
</evidence>
<feature type="region of interest" description="Disordered" evidence="4">
    <location>
        <begin position="1"/>
        <end position="146"/>
    </location>
</feature>
<keyword evidence="7" id="KW-1185">Reference proteome</keyword>
<evidence type="ECO:0000256" key="2">
    <source>
        <dbReference type="ARBA" id="ARBA00039785"/>
    </source>
</evidence>
<feature type="region of interest" description="Disordered" evidence="4">
    <location>
        <begin position="226"/>
        <end position="265"/>
    </location>
</feature>
<reference evidence="6 7" key="1">
    <citation type="submission" date="2023-11" db="EMBL/GenBank/DDBJ databases">
        <title>An acidophilic fungus is an integral part of prey digestion in a carnivorous sundew plant.</title>
        <authorList>
            <person name="Tsai I.J."/>
        </authorList>
    </citation>
    <scope>NUCLEOTIDE SEQUENCE [LARGE SCALE GENOMIC DNA]</scope>
    <source>
        <strain evidence="6">169a</strain>
    </source>
</reference>